<keyword evidence="3" id="KW-1185">Reference proteome</keyword>
<dbReference type="AlphaFoldDB" id="A0AAE1THZ1"/>
<reference evidence="2" key="1">
    <citation type="submission" date="2023-10" db="EMBL/GenBank/DDBJ databases">
        <title>Chromosome-level genome of the transformable northern wattle, Acacia crassicarpa.</title>
        <authorList>
            <person name="Massaro I."/>
            <person name="Sinha N.R."/>
            <person name="Poethig S."/>
            <person name="Leichty A.R."/>
        </authorList>
    </citation>
    <scope>NUCLEOTIDE SEQUENCE</scope>
    <source>
        <strain evidence="2">Acra3RX</strain>
        <tissue evidence="2">Leaf</tissue>
    </source>
</reference>
<evidence type="ECO:0000313" key="2">
    <source>
        <dbReference type="EMBL" id="KAK4285857.1"/>
    </source>
</evidence>
<feature type="compositionally biased region" description="Gly residues" evidence="1">
    <location>
        <begin position="117"/>
        <end position="132"/>
    </location>
</feature>
<sequence length="132" mass="13421">MEEPKQSTTRTHQNKLGADGKKPGGTSGGVGGTHKFTSVSYPPTNVKQTTTTCHTEIEAHSRKDGLLPHGTGGGSGATHNELQLEGVAISITTTCTETIIEETKIQASSKPISLDGGHSGGTSGGSGGTHNL</sequence>
<feature type="compositionally biased region" description="Polar residues" evidence="1">
    <location>
        <begin position="1"/>
        <end position="11"/>
    </location>
</feature>
<protein>
    <submittedName>
        <fullName evidence="2">Uncharacterized protein</fullName>
    </submittedName>
</protein>
<gene>
    <name evidence="2" type="ORF">QN277_002494</name>
</gene>
<dbReference type="Proteomes" id="UP001293593">
    <property type="component" value="Unassembled WGS sequence"/>
</dbReference>
<feature type="region of interest" description="Disordered" evidence="1">
    <location>
        <begin position="104"/>
        <end position="132"/>
    </location>
</feature>
<feature type="compositionally biased region" description="Gly residues" evidence="1">
    <location>
        <begin position="23"/>
        <end position="32"/>
    </location>
</feature>
<feature type="compositionally biased region" description="Basic and acidic residues" evidence="1">
    <location>
        <begin position="55"/>
        <end position="66"/>
    </location>
</feature>
<feature type="compositionally biased region" description="Polar residues" evidence="1">
    <location>
        <begin position="35"/>
        <end position="54"/>
    </location>
</feature>
<proteinExistence type="predicted"/>
<dbReference type="EMBL" id="JAWXYG010000001">
    <property type="protein sequence ID" value="KAK4285857.1"/>
    <property type="molecule type" value="Genomic_DNA"/>
</dbReference>
<feature type="region of interest" description="Disordered" evidence="1">
    <location>
        <begin position="1"/>
        <end position="79"/>
    </location>
</feature>
<name>A0AAE1THZ1_9FABA</name>
<comment type="caution">
    <text evidence="2">The sequence shown here is derived from an EMBL/GenBank/DDBJ whole genome shotgun (WGS) entry which is preliminary data.</text>
</comment>
<organism evidence="2 3">
    <name type="scientific">Acacia crassicarpa</name>
    <name type="common">northern wattle</name>
    <dbReference type="NCBI Taxonomy" id="499986"/>
    <lineage>
        <taxon>Eukaryota</taxon>
        <taxon>Viridiplantae</taxon>
        <taxon>Streptophyta</taxon>
        <taxon>Embryophyta</taxon>
        <taxon>Tracheophyta</taxon>
        <taxon>Spermatophyta</taxon>
        <taxon>Magnoliopsida</taxon>
        <taxon>eudicotyledons</taxon>
        <taxon>Gunneridae</taxon>
        <taxon>Pentapetalae</taxon>
        <taxon>rosids</taxon>
        <taxon>fabids</taxon>
        <taxon>Fabales</taxon>
        <taxon>Fabaceae</taxon>
        <taxon>Caesalpinioideae</taxon>
        <taxon>mimosoid clade</taxon>
        <taxon>Acacieae</taxon>
        <taxon>Acacia</taxon>
    </lineage>
</organism>
<evidence type="ECO:0000256" key="1">
    <source>
        <dbReference type="SAM" id="MobiDB-lite"/>
    </source>
</evidence>
<accession>A0AAE1THZ1</accession>
<evidence type="ECO:0000313" key="3">
    <source>
        <dbReference type="Proteomes" id="UP001293593"/>
    </source>
</evidence>